<dbReference type="OrthoDB" id="6301318at2759"/>
<evidence type="ECO:0000256" key="2">
    <source>
        <dbReference type="SAM" id="Phobius"/>
    </source>
</evidence>
<accession>A0A3P7P914</accession>
<evidence type="ECO:0000256" key="1">
    <source>
        <dbReference type="SAM" id="MobiDB-lite"/>
    </source>
</evidence>
<gene>
    <name evidence="3" type="ORF">DILT_LOCUS12383</name>
</gene>
<evidence type="ECO:0000313" key="3">
    <source>
        <dbReference type="EMBL" id="VDN16552.1"/>
    </source>
</evidence>
<feature type="region of interest" description="Disordered" evidence="1">
    <location>
        <begin position="13"/>
        <end position="42"/>
    </location>
</feature>
<feature type="transmembrane region" description="Helical" evidence="2">
    <location>
        <begin position="164"/>
        <end position="185"/>
    </location>
</feature>
<keyword evidence="2" id="KW-0812">Transmembrane</keyword>
<keyword evidence="2" id="KW-0472">Membrane</keyword>
<dbReference type="EMBL" id="UYRU01066256">
    <property type="protein sequence ID" value="VDN16552.1"/>
    <property type="molecule type" value="Genomic_DNA"/>
</dbReference>
<protein>
    <submittedName>
        <fullName evidence="3">Uncharacterized protein</fullName>
    </submittedName>
</protein>
<feature type="compositionally biased region" description="Basic and acidic residues" evidence="1">
    <location>
        <begin position="20"/>
        <end position="42"/>
    </location>
</feature>
<sequence>MYPNAEVFCEVSMTASRGSRKSDAKDREKKDSEKKDGENKDQEKIRLSWNTDNLDRGKIQFAISLVLSLIFLIVAMSISNWRCGTVLNSCLNTSERKSYQIVGGLLVCAILLNFGALGAVITDCITVTPWAWALGPTALGLTWLGGIFALAAIAYYFKNVDATYCPLLSIIGMSFALAMAITTSITMLNERRAAMIHDQPA</sequence>
<feature type="transmembrane region" description="Helical" evidence="2">
    <location>
        <begin position="133"/>
        <end position="157"/>
    </location>
</feature>
<keyword evidence="2" id="KW-1133">Transmembrane helix</keyword>
<feature type="transmembrane region" description="Helical" evidence="2">
    <location>
        <begin position="59"/>
        <end position="78"/>
    </location>
</feature>
<keyword evidence="4" id="KW-1185">Reference proteome</keyword>
<proteinExistence type="predicted"/>
<name>A0A3P7P914_DIBLA</name>
<organism evidence="3 4">
    <name type="scientific">Dibothriocephalus latus</name>
    <name type="common">Fish tapeworm</name>
    <name type="synonym">Diphyllobothrium latum</name>
    <dbReference type="NCBI Taxonomy" id="60516"/>
    <lineage>
        <taxon>Eukaryota</taxon>
        <taxon>Metazoa</taxon>
        <taxon>Spiralia</taxon>
        <taxon>Lophotrochozoa</taxon>
        <taxon>Platyhelminthes</taxon>
        <taxon>Cestoda</taxon>
        <taxon>Eucestoda</taxon>
        <taxon>Diphyllobothriidea</taxon>
        <taxon>Diphyllobothriidae</taxon>
        <taxon>Dibothriocephalus</taxon>
    </lineage>
</organism>
<reference evidence="3 4" key="1">
    <citation type="submission" date="2018-11" db="EMBL/GenBank/DDBJ databases">
        <authorList>
            <consortium name="Pathogen Informatics"/>
        </authorList>
    </citation>
    <scope>NUCLEOTIDE SEQUENCE [LARGE SCALE GENOMIC DNA]</scope>
</reference>
<evidence type="ECO:0000313" key="4">
    <source>
        <dbReference type="Proteomes" id="UP000281553"/>
    </source>
</evidence>
<dbReference type="Proteomes" id="UP000281553">
    <property type="component" value="Unassembled WGS sequence"/>
</dbReference>
<feature type="transmembrane region" description="Helical" evidence="2">
    <location>
        <begin position="99"/>
        <end position="121"/>
    </location>
</feature>
<dbReference type="AlphaFoldDB" id="A0A3P7P914"/>